<dbReference type="InParanoid" id="D8QCH6"/>
<dbReference type="InterPro" id="IPR017853">
    <property type="entry name" value="GH"/>
</dbReference>
<dbReference type="RefSeq" id="XP_003029432.1">
    <property type="nucleotide sequence ID" value="XM_003029386.1"/>
</dbReference>
<dbReference type="EMBL" id="GL377309">
    <property type="protein sequence ID" value="EFI94529.1"/>
    <property type="molecule type" value="Genomic_DNA"/>
</dbReference>
<feature type="domain" description="GH18" evidence="1">
    <location>
        <begin position="5"/>
        <end position="281"/>
    </location>
</feature>
<protein>
    <submittedName>
        <fullName evidence="2">Glycoside hydrolase family 18 protein</fullName>
    </submittedName>
</protein>
<dbReference type="PROSITE" id="PS51910">
    <property type="entry name" value="GH18_2"/>
    <property type="match status" value="1"/>
</dbReference>
<dbReference type="OMA" id="YTLWNET"/>
<dbReference type="HOGENOM" id="CLU_060983_1_0_1"/>
<dbReference type="SUPFAM" id="SSF51445">
    <property type="entry name" value="(Trans)glycosidases"/>
    <property type="match status" value="1"/>
</dbReference>
<evidence type="ECO:0000259" key="1">
    <source>
        <dbReference type="PROSITE" id="PS51910"/>
    </source>
</evidence>
<dbReference type="Pfam" id="PF00704">
    <property type="entry name" value="Glyco_hydro_18"/>
    <property type="match status" value="1"/>
</dbReference>
<dbReference type="OrthoDB" id="3012298at2759"/>
<sequence>MSDASRVAVYYQTQYDAGNYVSPLPLIGFITHLYLAAYHLNFNKVGNSVTLNDHPPSDAYYDQMWPEITELQENGVKVIGMLGGAAPGTYTCLSEENWDTYYPDLYQTILDYDLDGMDLDVEQSTDIEVVTRLITQLKADFGQDFLITLAPVASALEESGNLSGFNYVDLEHRVGGNISWYNAQFYSGFGSIFPDDQYVSIVEHADGVFQPEKVVASTLTNPSLGGGYVNTDSVVQSIRDLTAVYGRSFGGVAGWEYFASIPEAGSPWKWAQLIHDTINGAAAKLMGTESSQSAKDAAYERIMARKAAREAAQAETDVDLLSGYRLETTGN</sequence>
<dbReference type="AlphaFoldDB" id="D8QCH6"/>
<gene>
    <name evidence="2" type="ORF">SCHCODRAFT_236684</name>
</gene>
<dbReference type="InterPro" id="IPR001223">
    <property type="entry name" value="Glyco_hydro18_cat"/>
</dbReference>
<dbReference type="VEuPathDB" id="FungiDB:SCHCODRAFT_02635003"/>
<name>D8QCH6_SCHCM</name>
<keyword evidence="3" id="KW-1185">Reference proteome</keyword>
<dbReference type="eggNOG" id="ENOG502S094">
    <property type="taxonomic scope" value="Eukaryota"/>
</dbReference>
<accession>D8QCH6</accession>
<dbReference type="KEGG" id="scm:SCHCO_02635003"/>
<dbReference type="GO" id="GO:0004568">
    <property type="term" value="F:chitinase activity"/>
    <property type="evidence" value="ECO:0007669"/>
    <property type="project" value="TreeGrafter"/>
</dbReference>
<reference evidence="2 3" key="1">
    <citation type="journal article" date="2010" name="Nat. Biotechnol.">
        <title>Genome sequence of the model mushroom Schizophyllum commune.</title>
        <authorList>
            <person name="Ohm R.A."/>
            <person name="de Jong J.F."/>
            <person name="Lugones L.G."/>
            <person name="Aerts A."/>
            <person name="Kothe E."/>
            <person name="Stajich J.E."/>
            <person name="de Vries R.P."/>
            <person name="Record E."/>
            <person name="Levasseur A."/>
            <person name="Baker S.E."/>
            <person name="Bartholomew K.A."/>
            <person name="Coutinho P.M."/>
            <person name="Erdmann S."/>
            <person name="Fowler T.J."/>
            <person name="Gathman A.C."/>
            <person name="Lombard V."/>
            <person name="Henrissat B."/>
            <person name="Knabe N."/>
            <person name="Kuees U."/>
            <person name="Lilly W.W."/>
            <person name="Lindquist E."/>
            <person name="Lucas S."/>
            <person name="Magnuson J.K."/>
            <person name="Piumi F."/>
            <person name="Raudaskoski M."/>
            <person name="Salamov A."/>
            <person name="Schmutz J."/>
            <person name="Schwarze F.W.M.R."/>
            <person name="vanKuyk P.A."/>
            <person name="Horton J.S."/>
            <person name="Grigoriev I.V."/>
            <person name="Woesten H.A.B."/>
        </authorList>
    </citation>
    <scope>NUCLEOTIDE SEQUENCE [LARGE SCALE GENOMIC DNA]</scope>
    <source>
        <strain evidence="3">H4-8 / FGSC 9210</strain>
    </source>
</reference>
<dbReference type="InterPro" id="IPR050542">
    <property type="entry name" value="Glycosyl_Hydrlase18_Chitinase"/>
</dbReference>
<proteinExistence type="predicted"/>
<evidence type="ECO:0000313" key="2">
    <source>
        <dbReference type="EMBL" id="EFI94529.1"/>
    </source>
</evidence>
<dbReference type="GeneID" id="9591257"/>
<dbReference type="Proteomes" id="UP000007431">
    <property type="component" value="Unassembled WGS sequence"/>
</dbReference>
<dbReference type="GO" id="GO:0005975">
    <property type="term" value="P:carbohydrate metabolic process"/>
    <property type="evidence" value="ECO:0007669"/>
    <property type="project" value="InterPro"/>
</dbReference>
<dbReference type="PANTHER" id="PTHR45708:SF60">
    <property type="entry name" value="III CHITINASE, PUTATIVE (AFU_ORTHOLOGUE AFUA_5G03850)-RELATED"/>
    <property type="match status" value="1"/>
</dbReference>
<dbReference type="GO" id="GO:0005576">
    <property type="term" value="C:extracellular region"/>
    <property type="evidence" value="ECO:0007669"/>
    <property type="project" value="TreeGrafter"/>
</dbReference>
<dbReference type="PANTHER" id="PTHR45708">
    <property type="entry name" value="ENDOCHITINASE"/>
    <property type="match status" value="1"/>
</dbReference>
<dbReference type="STRING" id="578458.D8QCH6"/>
<evidence type="ECO:0000313" key="3">
    <source>
        <dbReference type="Proteomes" id="UP000007431"/>
    </source>
</evidence>
<organism evidence="3">
    <name type="scientific">Schizophyllum commune (strain H4-8 / FGSC 9210)</name>
    <name type="common">Split gill fungus</name>
    <dbReference type="NCBI Taxonomy" id="578458"/>
    <lineage>
        <taxon>Eukaryota</taxon>
        <taxon>Fungi</taxon>
        <taxon>Dikarya</taxon>
        <taxon>Basidiomycota</taxon>
        <taxon>Agaricomycotina</taxon>
        <taxon>Agaricomycetes</taxon>
        <taxon>Agaricomycetidae</taxon>
        <taxon>Agaricales</taxon>
        <taxon>Schizophyllaceae</taxon>
        <taxon>Schizophyllum</taxon>
    </lineage>
</organism>
<keyword evidence="2" id="KW-0378">Hydrolase</keyword>
<dbReference type="Gene3D" id="3.20.20.80">
    <property type="entry name" value="Glycosidases"/>
    <property type="match status" value="1"/>
</dbReference>